<feature type="compositionally biased region" description="Low complexity" evidence="9">
    <location>
        <begin position="47"/>
        <end position="60"/>
    </location>
</feature>
<evidence type="ECO:0000256" key="1">
    <source>
        <dbReference type="ARBA" id="ARBA00004651"/>
    </source>
</evidence>
<comment type="caution">
    <text evidence="8">Lacks conserved residue(s) required for the propagation of feature annotation.</text>
</comment>
<keyword evidence="7 8" id="KW-0472">Membrane</keyword>
<evidence type="ECO:0000256" key="2">
    <source>
        <dbReference type="ARBA" id="ARBA00007651"/>
    </source>
</evidence>
<feature type="transmembrane region" description="Helical" evidence="8">
    <location>
        <begin position="220"/>
        <end position="240"/>
    </location>
</feature>
<evidence type="ECO:0000256" key="5">
    <source>
        <dbReference type="ARBA" id="ARBA00022692"/>
    </source>
</evidence>
<dbReference type="GeneID" id="107415453"/>
<dbReference type="AlphaFoldDB" id="A0A6P3ZHW6"/>
<dbReference type="InterPro" id="IPR006702">
    <property type="entry name" value="CASP_dom"/>
</dbReference>
<accession>A0A6P3ZHW6</accession>
<dbReference type="KEGG" id="zju:107415453"/>
<feature type="compositionally biased region" description="Polar residues" evidence="9">
    <location>
        <begin position="89"/>
        <end position="102"/>
    </location>
</feature>
<dbReference type="PANTHER" id="PTHR33573:SF38">
    <property type="entry name" value="CASP-LIKE PROTEIN 4A1"/>
    <property type="match status" value="1"/>
</dbReference>
<evidence type="ECO:0000313" key="12">
    <source>
        <dbReference type="RefSeq" id="XP_015879269.1"/>
    </source>
</evidence>
<evidence type="ECO:0000256" key="3">
    <source>
        <dbReference type="ARBA" id="ARBA00011489"/>
    </source>
</evidence>
<evidence type="ECO:0000256" key="8">
    <source>
        <dbReference type="RuleBase" id="RU361233"/>
    </source>
</evidence>
<feature type="compositionally biased region" description="Basic and acidic residues" evidence="9">
    <location>
        <begin position="15"/>
        <end position="30"/>
    </location>
</feature>
<proteinExistence type="inferred from homology"/>
<keyword evidence="4 8" id="KW-1003">Cell membrane</keyword>
<sequence>MQSPTQSQVTLNAERPPKNDEAEAQHHLELEGPEEDDDDEQQDKHLSMSSSSSISSCSQSPTKFPIQSTHFSKSPSPPPHESPLHDSPWHSTFTWLQNRSPNTPSPLALPNRSFPAEPLTRIQDPQTQDGFVSHAEESPEEASGSGGGGVGRFNRRKMIPDLTSRKWTTTSKKESGAMRVLLGFRICVFCLCLVSFSLMAADKEQGWALDSFYRYKEFRYCLAVNVLGCAYSGLQVYGLVRFFTTRKHVVDHKLRHYFDFLMDQILSYLLMSASSSAATRVDDWQSNWGKDKFPDMARASVGLSFAAFVALACSSIISGFILFTPKSL</sequence>
<evidence type="ECO:0000256" key="9">
    <source>
        <dbReference type="SAM" id="MobiDB-lite"/>
    </source>
</evidence>
<dbReference type="PANTHER" id="PTHR33573">
    <property type="entry name" value="CASP-LIKE PROTEIN 4A4"/>
    <property type="match status" value="1"/>
</dbReference>
<feature type="transmembrane region" description="Helical" evidence="8">
    <location>
        <begin position="299"/>
        <end position="323"/>
    </location>
</feature>
<evidence type="ECO:0000256" key="6">
    <source>
        <dbReference type="ARBA" id="ARBA00022989"/>
    </source>
</evidence>
<evidence type="ECO:0000256" key="7">
    <source>
        <dbReference type="ARBA" id="ARBA00023136"/>
    </source>
</evidence>
<feature type="compositionally biased region" description="Polar residues" evidence="9">
    <location>
        <begin position="1"/>
        <end position="11"/>
    </location>
</feature>
<feature type="domain" description="Casparian strip membrane protein" evidence="10">
    <location>
        <begin position="179"/>
        <end position="310"/>
    </location>
</feature>
<organism evidence="11 12">
    <name type="scientific">Ziziphus jujuba</name>
    <name type="common">Chinese jujube</name>
    <name type="synonym">Ziziphus sativa</name>
    <dbReference type="NCBI Taxonomy" id="326968"/>
    <lineage>
        <taxon>Eukaryota</taxon>
        <taxon>Viridiplantae</taxon>
        <taxon>Streptophyta</taxon>
        <taxon>Embryophyta</taxon>
        <taxon>Tracheophyta</taxon>
        <taxon>Spermatophyta</taxon>
        <taxon>Magnoliopsida</taxon>
        <taxon>eudicotyledons</taxon>
        <taxon>Gunneridae</taxon>
        <taxon>Pentapetalae</taxon>
        <taxon>rosids</taxon>
        <taxon>fabids</taxon>
        <taxon>Rosales</taxon>
        <taxon>Rhamnaceae</taxon>
        <taxon>Paliureae</taxon>
        <taxon>Ziziphus</taxon>
    </lineage>
</organism>
<keyword evidence="11" id="KW-1185">Reference proteome</keyword>
<evidence type="ECO:0000313" key="11">
    <source>
        <dbReference type="Proteomes" id="UP001652623"/>
    </source>
</evidence>
<dbReference type="Pfam" id="PF04535">
    <property type="entry name" value="CASP_dom"/>
    <property type="match status" value="1"/>
</dbReference>
<feature type="compositionally biased region" description="Acidic residues" evidence="9">
    <location>
        <begin position="31"/>
        <end position="41"/>
    </location>
</feature>
<keyword evidence="5 8" id="KW-0812">Transmembrane</keyword>
<reference evidence="12" key="1">
    <citation type="submission" date="2025-08" db="UniProtKB">
        <authorList>
            <consortium name="RefSeq"/>
        </authorList>
    </citation>
    <scope>IDENTIFICATION</scope>
    <source>
        <tissue evidence="12">Seedling</tissue>
    </source>
</reference>
<gene>
    <name evidence="12" type="primary">LOC107415453</name>
</gene>
<dbReference type="InParanoid" id="A0A6P3ZHW6"/>
<dbReference type="Proteomes" id="UP001652623">
    <property type="component" value="Chromosome 4"/>
</dbReference>
<dbReference type="GO" id="GO:0005886">
    <property type="term" value="C:plasma membrane"/>
    <property type="evidence" value="ECO:0007669"/>
    <property type="project" value="UniProtKB-SubCell"/>
</dbReference>
<feature type="transmembrane region" description="Helical" evidence="8">
    <location>
        <begin position="180"/>
        <end position="200"/>
    </location>
</feature>
<comment type="similarity">
    <text evidence="2 8">Belongs to the Casparian strip membrane proteins (CASP) family.</text>
</comment>
<protein>
    <recommendedName>
        <fullName evidence="8">CASP-like protein</fullName>
    </recommendedName>
</protein>
<dbReference type="RefSeq" id="XP_015879269.1">
    <property type="nucleotide sequence ID" value="XM_016023783.4"/>
</dbReference>
<keyword evidence="6 8" id="KW-1133">Transmembrane helix</keyword>
<comment type="subunit">
    <text evidence="3 8">Homodimer and heterodimers.</text>
</comment>
<evidence type="ECO:0000259" key="10">
    <source>
        <dbReference type="Pfam" id="PF04535"/>
    </source>
</evidence>
<comment type="subcellular location">
    <subcellularLocation>
        <location evidence="1 8">Cell membrane</location>
        <topology evidence="1 8">Multi-pass membrane protein</topology>
    </subcellularLocation>
</comment>
<name>A0A6P3ZHW6_ZIZJJ</name>
<feature type="region of interest" description="Disordered" evidence="9">
    <location>
        <begin position="1"/>
        <end position="155"/>
    </location>
</feature>
<evidence type="ECO:0000256" key="4">
    <source>
        <dbReference type="ARBA" id="ARBA00022475"/>
    </source>
</evidence>